<feature type="domain" description="PiggyBac transposable element-derived protein" evidence="1">
    <location>
        <begin position="1"/>
        <end position="114"/>
    </location>
</feature>
<dbReference type="InterPro" id="IPR029526">
    <property type="entry name" value="PGBD"/>
</dbReference>
<comment type="caution">
    <text evidence="2">The sequence shown here is derived from an EMBL/GenBank/DDBJ whole genome shotgun (WGS) entry which is preliminary data.</text>
</comment>
<gene>
    <name evidence="2" type="primary">PGBD3_31</name>
    <name evidence="2" type="ORF">NPIL_618091</name>
</gene>
<sequence>MGVLQMPQVRMYWSKTYNVPTITENMNRNRFFELRNTLHFVDKNNITESQKRDKLFIVRPILEVFRNACLTLPRTECLSIDDDMPFSGRCPMRQYLSSKPNPVRKNFLYLLHQMGLFWIF</sequence>
<dbReference type="Proteomes" id="UP000887013">
    <property type="component" value="Unassembled WGS sequence"/>
</dbReference>
<dbReference type="PANTHER" id="PTHR47272">
    <property type="entry name" value="DDE_TNP_1_7 DOMAIN-CONTAINING PROTEIN"/>
    <property type="match status" value="1"/>
</dbReference>
<name>A0A8X6MUI6_NEPPI</name>
<dbReference type="OrthoDB" id="6771323at2759"/>
<accession>A0A8X6MUI6</accession>
<evidence type="ECO:0000313" key="3">
    <source>
        <dbReference type="Proteomes" id="UP000887013"/>
    </source>
</evidence>
<evidence type="ECO:0000259" key="1">
    <source>
        <dbReference type="Pfam" id="PF13843"/>
    </source>
</evidence>
<dbReference type="AlphaFoldDB" id="A0A8X6MUI6"/>
<reference evidence="2" key="1">
    <citation type="submission" date="2020-08" db="EMBL/GenBank/DDBJ databases">
        <title>Multicomponent nature underlies the extraordinary mechanical properties of spider dragline silk.</title>
        <authorList>
            <person name="Kono N."/>
            <person name="Nakamura H."/>
            <person name="Mori M."/>
            <person name="Yoshida Y."/>
            <person name="Ohtoshi R."/>
            <person name="Malay A.D."/>
            <person name="Moran D.A.P."/>
            <person name="Tomita M."/>
            <person name="Numata K."/>
            <person name="Arakawa K."/>
        </authorList>
    </citation>
    <scope>NUCLEOTIDE SEQUENCE</scope>
</reference>
<organism evidence="2 3">
    <name type="scientific">Nephila pilipes</name>
    <name type="common">Giant wood spider</name>
    <name type="synonym">Nephila maculata</name>
    <dbReference type="NCBI Taxonomy" id="299642"/>
    <lineage>
        <taxon>Eukaryota</taxon>
        <taxon>Metazoa</taxon>
        <taxon>Ecdysozoa</taxon>
        <taxon>Arthropoda</taxon>
        <taxon>Chelicerata</taxon>
        <taxon>Arachnida</taxon>
        <taxon>Araneae</taxon>
        <taxon>Araneomorphae</taxon>
        <taxon>Entelegynae</taxon>
        <taxon>Araneoidea</taxon>
        <taxon>Nephilidae</taxon>
        <taxon>Nephila</taxon>
    </lineage>
</organism>
<dbReference type="Pfam" id="PF13843">
    <property type="entry name" value="DDE_Tnp_1_7"/>
    <property type="match status" value="1"/>
</dbReference>
<proteinExistence type="predicted"/>
<evidence type="ECO:0000313" key="2">
    <source>
        <dbReference type="EMBL" id="GFS78602.1"/>
    </source>
</evidence>
<protein>
    <submittedName>
        <fullName evidence="2">PiggyBac transposable element-derived protein 3</fullName>
    </submittedName>
</protein>
<dbReference type="EMBL" id="BMAW01002432">
    <property type="protein sequence ID" value="GFS78602.1"/>
    <property type="molecule type" value="Genomic_DNA"/>
</dbReference>
<keyword evidence="3" id="KW-1185">Reference proteome</keyword>